<protein>
    <submittedName>
        <fullName evidence="5">CRP-like cAMP-binding protein</fullName>
    </submittedName>
</protein>
<dbReference type="PROSITE" id="PS51063">
    <property type="entry name" value="HTH_CRP_2"/>
    <property type="match status" value="1"/>
</dbReference>
<feature type="domain" description="HTH crp-type" evidence="4">
    <location>
        <begin position="154"/>
        <end position="220"/>
    </location>
</feature>
<dbReference type="Proteomes" id="UP000566663">
    <property type="component" value="Unassembled WGS sequence"/>
</dbReference>
<dbReference type="GO" id="GO:0003677">
    <property type="term" value="F:DNA binding"/>
    <property type="evidence" value="ECO:0007669"/>
    <property type="project" value="UniProtKB-KW"/>
</dbReference>
<dbReference type="GO" id="GO:0005829">
    <property type="term" value="C:cytosol"/>
    <property type="evidence" value="ECO:0007669"/>
    <property type="project" value="TreeGrafter"/>
</dbReference>
<organism evidence="5 6">
    <name type="scientific">Brevundimonas basaltis</name>
    <dbReference type="NCBI Taxonomy" id="472166"/>
    <lineage>
        <taxon>Bacteria</taxon>
        <taxon>Pseudomonadati</taxon>
        <taxon>Pseudomonadota</taxon>
        <taxon>Alphaproteobacteria</taxon>
        <taxon>Caulobacterales</taxon>
        <taxon>Caulobacteraceae</taxon>
        <taxon>Brevundimonas</taxon>
    </lineage>
</organism>
<dbReference type="InterPro" id="IPR000595">
    <property type="entry name" value="cNMP-bd_dom"/>
</dbReference>
<evidence type="ECO:0000256" key="1">
    <source>
        <dbReference type="ARBA" id="ARBA00023015"/>
    </source>
</evidence>
<comment type="caution">
    <text evidence="5">The sequence shown here is derived from an EMBL/GenBank/DDBJ whole genome shotgun (WGS) entry which is preliminary data.</text>
</comment>
<dbReference type="PANTHER" id="PTHR24567:SF74">
    <property type="entry name" value="HTH-TYPE TRANSCRIPTIONAL REGULATOR ARCR"/>
    <property type="match status" value="1"/>
</dbReference>
<dbReference type="GO" id="GO:0003700">
    <property type="term" value="F:DNA-binding transcription factor activity"/>
    <property type="evidence" value="ECO:0007669"/>
    <property type="project" value="TreeGrafter"/>
</dbReference>
<evidence type="ECO:0000313" key="5">
    <source>
        <dbReference type="EMBL" id="MBB5291795.1"/>
    </source>
</evidence>
<dbReference type="InterPro" id="IPR012318">
    <property type="entry name" value="HTH_CRP"/>
</dbReference>
<proteinExistence type="predicted"/>
<dbReference type="SMART" id="SM00100">
    <property type="entry name" value="cNMP"/>
    <property type="match status" value="1"/>
</dbReference>
<evidence type="ECO:0000259" key="4">
    <source>
        <dbReference type="PROSITE" id="PS51063"/>
    </source>
</evidence>
<dbReference type="InterPro" id="IPR018490">
    <property type="entry name" value="cNMP-bd_dom_sf"/>
</dbReference>
<keyword evidence="1" id="KW-0805">Transcription regulation</keyword>
<dbReference type="Gene3D" id="1.10.10.10">
    <property type="entry name" value="Winged helix-like DNA-binding domain superfamily/Winged helix DNA-binding domain"/>
    <property type="match status" value="1"/>
</dbReference>
<dbReference type="AlphaFoldDB" id="A0A7W8MGD0"/>
<dbReference type="Pfam" id="PF13545">
    <property type="entry name" value="HTH_Crp_2"/>
    <property type="match status" value="1"/>
</dbReference>
<dbReference type="InterPro" id="IPR014710">
    <property type="entry name" value="RmlC-like_jellyroll"/>
</dbReference>
<dbReference type="SUPFAM" id="SSF51206">
    <property type="entry name" value="cAMP-binding domain-like"/>
    <property type="match status" value="1"/>
</dbReference>
<evidence type="ECO:0000256" key="3">
    <source>
        <dbReference type="ARBA" id="ARBA00023163"/>
    </source>
</evidence>
<dbReference type="InterPro" id="IPR050397">
    <property type="entry name" value="Env_Response_Regulators"/>
</dbReference>
<dbReference type="SUPFAM" id="SSF46785">
    <property type="entry name" value="Winged helix' DNA-binding domain"/>
    <property type="match status" value="1"/>
</dbReference>
<name>A0A7W8MGD0_9CAUL</name>
<reference evidence="5 6" key="1">
    <citation type="submission" date="2020-08" db="EMBL/GenBank/DDBJ databases">
        <title>Genomic Encyclopedia of Type Strains, Phase IV (KMG-IV): sequencing the most valuable type-strain genomes for metagenomic binning, comparative biology and taxonomic classification.</title>
        <authorList>
            <person name="Goeker M."/>
        </authorList>
    </citation>
    <scope>NUCLEOTIDE SEQUENCE [LARGE SCALE GENOMIC DNA]</scope>
    <source>
        <strain evidence="5 6">DSM 25335</strain>
    </source>
</reference>
<evidence type="ECO:0000256" key="2">
    <source>
        <dbReference type="ARBA" id="ARBA00023125"/>
    </source>
</evidence>
<keyword evidence="3" id="KW-0804">Transcription</keyword>
<keyword evidence="2" id="KW-0238">DNA-binding</keyword>
<dbReference type="PANTHER" id="PTHR24567">
    <property type="entry name" value="CRP FAMILY TRANSCRIPTIONAL REGULATORY PROTEIN"/>
    <property type="match status" value="1"/>
</dbReference>
<evidence type="ECO:0000313" key="6">
    <source>
        <dbReference type="Proteomes" id="UP000566663"/>
    </source>
</evidence>
<gene>
    <name evidence="5" type="ORF">HNQ67_001309</name>
</gene>
<sequence>MSVTERRQSTLEGFEMDNLWIAALDAADRKRIEPHLSERPFSQGQLLYDAGEAVEDVWFPMSGVVSLMTVLDGDRMIETAAIGREGLVGVTCGPMNGRAASRAIAQVEGVSACCPSDVFADALGRSESMRAALSKFTESLFAQVQQAAACNAQHRLDERLARWLLTIHDRADADRFALTQADIAGMLGVRRATVSEVGSGLEDKGLIRRGRGWVEVLDRKALEAASCGCYALMRGVMKDLGVPRPHDGPH</sequence>
<dbReference type="SMART" id="SM00419">
    <property type="entry name" value="HTH_CRP"/>
    <property type="match status" value="1"/>
</dbReference>
<dbReference type="Gene3D" id="2.60.120.10">
    <property type="entry name" value="Jelly Rolls"/>
    <property type="match status" value="1"/>
</dbReference>
<dbReference type="InterPro" id="IPR036390">
    <property type="entry name" value="WH_DNA-bd_sf"/>
</dbReference>
<dbReference type="EMBL" id="JACHFZ010000002">
    <property type="protein sequence ID" value="MBB5291795.1"/>
    <property type="molecule type" value="Genomic_DNA"/>
</dbReference>
<dbReference type="RefSeq" id="WP_246347471.1">
    <property type="nucleotide sequence ID" value="NZ_BAAAFF010000005.1"/>
</dbReference>
<dbReference type="CDD" id="cd00038">
    <property type="entry name" value="CAP_ED"/>
    <property type="match status" value="1"/>
</dbReference>
<accession>A0A7W8MGD0</accession>
<keyword evidence="6" id="KW-1185">Reference proteome</keyword>
<dbReference type="InterPro" id="IPR036388">
    <property type="entry name" value="WH-like_DNA-bd_sf"/>
</dbReference>